<dbReference type="SUPFAM" id="SSF50249">
    <property type="entry name" value="Nucleic acid-binding proteins"/>
    <property type="match status" value="1"/>
</dbReference>
<evidence type="ECO:0000256" key="1">
    <source>
        <dbReference type="ARBA" id="ARBA00023125"/>
    </source>
</evidence>
<dbReference type="GO" id="GO:0009295">
    <property type="term" value="C:nucleoid"/>
    <property type="evidence" value="ECO:0007669"/>
    <property type="project" value="TreeGrafter"/>
</dbReference>
<dbReference type="InterPro" id="IPR012340">
    <property type="entry name" value="NA-bd_OB-fold"/>
</dbReference>
<dbReference type="InterPro" id="IPR011344">
    <property type="entry name" value="ssDNA-bd"/>
</dbReference>
<dbReference type="GO" id="GO:0006260">
    <property type="term" value="P:DNA replication"/>
    <property type="evidence" value="ECO:0007669"/>
    <property type="project" value="InterPro"/>
</dbReference>
<name>A0A382H8P3_9ZZZZ</name>
<dbReference type="PIRSF" id="PIRSF002070">
    <property type="entry name" value="SSB"/>
    <property type="match status" value="1"/>
</dbReference>
<dbReference type="AlphaFoldDB" id="A0A382H8P3"/>
<dbReference type="NCBIfam" id="TIGR00621">
    <property type="entry name" value="ssb"/>
    <property type="match status" value="1"/>
</dbReference>
<protein>
    <recommendedName>
        <fullName evidence="3">Single-stranded DNA-binding protein</fullName>
    </recommendedName>
</protein>
<dbReference type="Pfam" id="PF00436">
    <property type="entry name" value="SSB"/>
    <property type="match status" value="1"/>
</dbReference>
<dbReference type="GO" id="GO:0003697">
    <property type="term" value="F:single-stranded DNA binding"/>
    <property type="evidence" value="ECO:0007669"/>
    <property type="project" value="InterPro"/>
</dbReference>
<dbReference type="CDD" id="cd04496">
    <property type="entry name" value="SSB_OBF"/>
    <property type="match status" value="1"/>
</dbReference>
<dbReference type="EMBL" id="UINC01059816">
    <property type="protein sequence ID" value="SVB83640.1"/>
    <property type="molecule type" value="Genomic_DNA"/>
</dbReference>
<dbReference type="PANTHER" id="PTHR10302:SF27">
    <property type="entry name" value="SINGLE-STRANDED DNA-BINDING PROTEIN"/>
    <property type="match status" value="1"/>
</dbReference>
<feature type="non-terminal residue" evidence="2">
    <location>
        <position position="120"/>
    </location>
</feature>
<evidence type="ECO:0000313" key="2">
    <source>
        <dbReference type="EMBL" id="SVB83640.1"/>
    </source>
</evidence>
<evidence type="ECO:0008006" key="3">
    <source>
        <dbReference type="Google" id="ProtNLM"/>
    </source>
</evidence>
<dbReference type="PROSITE" id="PS50935">
    <property type="entry name" value="SSB"/>
    <property type="match status" value="1"/>
</dbReference>
<keyword evidence="1" id="KW-0238">DNA-binding</keyword>
<reference evidence="2" key="1">
    <citation type="submission" date="2018-05" db="EMBL/GenBank/DDBJ databases">
        <authorList>
            <person name="Lanie J.A."/>
            <person name="Ng W.-L."/>
            <person name="Kazmierczak K.M."/>
            <person name="Andrzejewski T.M."/>
            <person name="Davidsen T.M."/>
            <person name="Wayne K.J."/>
            <person name="Tettelin H."/>
            <person name="Glass J.I."/>
            <person name="Rusch D."/>
            <person name="Podicherti R."/>
            <person name="Tsui H.-C.T."/>
            <person name="Winkler M.E."/>
        </authorList>
    </citation>
    <scope>NUCLEOTIDE SEQUENCE</scope>
</reference>
<dbReference type="HAMAP" id="MF_00984">
    <property type="entry name" value="SSB"/>
    <property type="match status" value="1"/>
</dbReference>
<dbReference type="Gene3D" id="2.40.50.140">
    <property type="entry name" value="Nucleic acid-binding proteins"/>
    <property type="match status" value="1"/>
</dbReference>
<dbReference type="InterPro" id="IPR000424">
    <property type="entry name" value="Primosome_PriB/ssb"/>
</dbReference>
<proteinExistence type="inferred from homology"/>
<sequence length="120" mass="13423">MASLNKVLLIGNLTRDTEVRMLPSGNPVCNFGLAVSRNFKDAQGNLREETAFVDVEAFGKIGETIGRLFSKGRPIFIEGRLKLDQWESKTGEKRSKLRVVLDNFEFVDSKQDAERGYGSP</sequence>
<dbReference type="PANTHER" id="PTHR10302">
    <property type="entry name" value="SINGLE-STRANDED DNA-BINDING PROTEIN"/>
    <property type="match status" value="1"/>
</dbReference>
<accession>A0A382H8P3</accession>
<gene>
    <name evidence="2" type="ORF">METZ01_LOCUS236494</name>
</gene>
<organism evidence="2">
    <name type="scientific">marine metagenome</name>
    <dbReference type="NCBI Taxonomy" id="408172"/>
    <lineage>
        <taxon>unclassified sequences</taxon>
        <taxon>metagenomes</taxon>
        <taxon>ecological metagenomes</taxon>
    </lineage>
</organism>